<dbReference type="GeneID" id="8857086"/>
<dbReference type="InterPro" id="IPR036305">
    <property type="entry name" value="RGS_sf"/>
</dbReference>
<feature type="region of interest" description="Disordered" evidence="1">
    <location>
        <begin position="167"/>
        <end position="262"/>
    </location>
</feature>
<gene>
    <name evidence="3" type="ORF">NAEGRDRAFT_79498</name>
</gene>
<organism evidence="4">
    <name type="scientific">Naegleria gruberi</name>
    <name type="common">Amoeba</name>
    <dbReference type="NCBI Taxonomy" id="5762"/>
    <lineage>
        <taxon>Eukaryota</taxon>
        <taxon>Discoba</taxon>
        <taxon>Heterolobosea</taxon>
        <taxon>Tetramitia</taxon>
        <taxon>Eutetramitia</taxon>
        <taxon>Vahlkampfiidae</taxon>
        <taxon>Naegleria</taxon>
    </lineage>
</organism>
<accession>D2VDF9</accession>
<dbReference type="RefSeq" id="XP_002677880.1">
    <property type="nucleotide sequence ID" value="XM_002677834.1"/>
</dbReference>
<dbReference type="Gene3D" id="1.10.167.10">
    <property type="entry name" value="Regulator of G-protein Signalling 4, domain 2"/>
    <property type="match status" value="1"/>
</dbReference>
<feature type="compositionally biased region" description="Polar residues" evidence="1">
    <location>
        <begin position="125"/>
        <end position="136"/>
    </location>
</feature>
<feature type="domain" description="RGS" evidence="2">
    <location>
        <begin position="2573"/>
        <end position="2691"/>
    </location>
</feature>
<evidence type="ECO:0000313" key="3">
    <source>
        <dbReference type="EMBL" id="EFC45136.1"/>
    </source>
</evidence>
<dbReference type="InterPro" id="IPR044926">
    <property type="entry name" value="RGS_subdomain_2"/>
</dbReference>
<proteinExistence type="predicted"/>
<dbReference type="OMA" id="RGEYANI"/>
<feature type="region of interest" description="Disordered" evidence="1">
    <location>
        <begin position="894"/>
        <end position="916"/>
    </location>
</feature>
<feature type="compositionally biased region" description="Polar residues" evidence="1">
    <location>
        <begin position="196"/>
        <end position="221"/>
    </location>
</feature>
<feature type="compositionally biased region" description="Polar residues" evidence="1">
    <location>
        <begin position="957"/>
        <end position="968"/>
    </location>
</feature>
<evidence type="ECO:0000259" key="2">
    <source>
        <dbReference type="PROSITE" id="PS50132"/>
    </source>
</evidence>
<dbReference type="Proteomes" id="UP000006671">
    <property type="component" value="Unassembled WGS sequence"/>
</dbReference>
<dbReference type="PROSITE" id="PS50132">
    <property type="entry name" value="RGS"/>
    <property type="match status" value="1"/>
</dbReference>
<feature type="compositionally biased region" description="Low complexity" evidence="1">
    <location>
        <begin position="45"/>
        <end position="54"/>
    </location>
</feature>
<dbReference type="VEuPathDB" id="AmoebaDB:NAEGRDRAFT_79498"/>
<feature type="region of interest" description="Disordered" evidence="1">
    <location>
        <begin position="2548"/>
        <end position="2567"/>
    </location>
</feature>
<keyword evidence="4" id="KW-1185">Reference proteome</keyword>
<dbReference type="Pfam" id="PF00615">
    <property type="entry name" value="RGS"/>
    <property type="match status" value="1"/>
</dbReference>
<feature type="compositionally biased region" description="Acidic residues" evidence="1">
    <location>
        <begin position="92"/>
        <end position="101"/>
    </location>
</feature>
<feature type="compositionally biased region" description="Low complexity" evidence="1">
    <location>
        <begin position="179"/>
        <end position="190"/>
    </location>
</feature>
<dbReference type="InterPro" id="IPR016137">
    <property type="entry name" value="RGS"/>
</dbReference>
<dbReference type="InParanoid" id="D2VDF9"/>
<dbReference type="KEGG" id="ngr:NAEGRDRAFT_79498"/>
<reference evidence="3 4" key="1">
    <citation type="journal article" date="2010" name="Cell">
        <title>The genome of Naegleria gruberi illuminates early eukaryotic versatility.</title>
        <authorList>
            <person name="Fritz-Laylin L.K."/>
            <person name="Prochnik S.E."/>
            <person name="Ginger M.L."/>
            <person name="Dacks J.B."/>
            <person name="Carpenter M.L."/>
            <person name="Field M.C."/>
            <person name="Kuo A."/>
            <person name="Paredez A."/>
            <person name="Chapman J."/>
            <person name="Pham J."/>
            <person name="Shu S."/>
            <person name="Neupane R."/>
            <person name="Cipriano M."/>
            <person name="Mancuso J."/>
            <person name="Tu H."/>
            <person name="Salamov A."/>
            <person name="Lindquist E."/>
            <person name="Shapiro H."/>
            <person name="Lucas S."/>
            <person name="Grigoriev I.V."/>
            <person name="Cande W.Z."/>
            <person name="Fulton C."/>
            <person name="Rokhsar D.S."/>
            <person name="Dawson S.C."/>
        </authorList>
    </citation>
    <scope>NUCLEOTIDE SEQUENCE [LARGE SCALE GENOMIC DNA]</scope>
    <source>
        <strain evidence="3 4">NEG-M</strain>
    </source>
</reference>
<dbReference type="EMBL" id="GG738864">
    <property type="protein sequence ID" value="EFC45136.1"/>
    <property type="molecule type" value="Genomic_DNA"/>
</dbReference>
<dbReference type="SUPFAM" id="SSF48097">
    <property type="entry name" value="Regulator of G-protein signaling, RGS"/>
    <property type="match status" value="1"/>
</dbReference>
<feature type="region of interest" description="Disordered" evidence="1">
    <location>
        <begin position="957"/>
        <end position="991"/>
    </location>
</feature>
<feature type="compositionally biased region" description="Low complexity" evidence="1">
    <location>
        <begin position="903"/>
        <end position="912"/>
    </location>
</feature>
<feature type="region of interest" description="Disordered" evidence="1">
    <location>
        <begin position="1"/>
        <end position="142"/>
    </location>
</feature>
<dbReference type="OrthoDB" id="10256445at2759"/>
<feature type="compositionally biased region" description="Low complexity" evidence="1">
    <location>
        <begin position="222"/>
        <end position="248"/>
    </location>
</feature>
<feature type="compositionally biased region" description="Low complexity" evidence="1">
    <location>
        <begin position="969"/>
        <end position="982"/>
    </location>
</feature>
<evidence type="ECO:0000256" key="1">
    <source>
        <dbReference type="SAM" id="MobiDB-lite"/>
    </source>
</evidence>
<feature type="compositionally biased region" description="Low complexity" evidence="1">
    <location>
        <begin position="113"/>
        <end position="124"/>
    </location>
</feature>
<evidence type="ECO:0000313" key="4">
    <source>
        <dbReference type="Proteomes" id="UP000006671"/>
    </source>
</evidence>
<protein>
    <recommendedName>
        <fullName evidence="2">RGS domain-containing protein</fullName>
    </recommendedName>
</protein>
<sequence length="2699" mass="305351">MDDSSDDGSCDIPIPPGPIIVQSIDDNHLNEEENNSSKVIANVPSSSSSSSSISAVDENQIEEYSENNNGHQKDSDPTIQPPELQACSSLEDSSDEEEEDNIQPPFRPPPSLPSLNVPNLVPNSIPTNSTTPNIVTQPKFVAKEEIDEYTSSDESDDKMTKENPHDVVMVLSPPPQPPSNGNSPVNNRPSIVPKLTLTSSSSSDNIVPGPVNTTPSFEISVTTTPNTGKQNTTSTARSSNSTYSSHTNGLAVPSGGRTPETNLAKRSLKLGDDFEQQSKYLFQVNEKGFVVSVAASILMEFQQYVENEFIESSKLIPYQVLAEMKEKKKEDVNFTKLFSFRNSEGYLKHLKLFKETTFEKSCQLYCQLLLDWLQSSTSEVAIPEWSYTRFTSRLIQKLNLSGEEKTHVLVQSINILIWLVVSDVFSIILKSYHPNIVDSHVTENIMGYCFDIVIFETHTNAKIYTVWKQMQSVINDQWAFVLRRLSRRNLTEVCSFFLSRVNKKVEKGLTKCYLQSLKYIDIDLTDSAGATRELLDTLLKLSEHEKIVKSSITLRNCALAVLQTVYSQLDFELEENCNLLEDFNLKVYNLANSFEKSKIGQKGSSKGESMILKSLIVKHATFQFHNNHASKLADEVIEFALKKKDQTSLLNQALYSLCVITKDKYNVDRNMSPFTFIGGPYSNKLLKNKPFVDLVYSETDKNISYFTEDQTSKSKYTEVMKKVLVSVQAFLQKLNVSIEAELFDTTSFFLMLLIMRIASHDIESVLGPDGIVRKYLSRDFQKNSLFSVAAFRVLKAMQNNAKDSYNVDVLSCESEIESIKRQSSFTSLLSGFKAEGFYLKKVLEHCNERMNVSILQYADFDLPVVKPENTITFIQDESDNDSDIYIFKSTSSERQDDNYSFNSSATSASTISDTDHNLSSASANVMPVSPRVRKLTKKGASETDIFKPLMRRKTATTSDFSNTLNRYPSVTSSSSTQASNEQQLEKRKTTKEEKLKKERYGLVKILIHSISTLPLFASEDILAYDKLENFLGNFLICGDVTIAQATSAALQETMKQHPLLRSSIIKKLTELLIYQLKQFDEVKSIKYLLKNIIQLIGIWSEDKANIDRSIDAWIFKLEAGCLISMCFVDRQLRLTALECLSVISNLFYEHVSGLSYRIIIENQSTIIQRSIRKIEVRDAMGVDEYIMSDDLLLKLERESLESVSQSETAATVLYTYILGFIGETLAEQNCKMYPDLLFLIKDFCIGVSELALEDEKYAPLWTDSLCLMSSLCGVPNPEDQNMLAALENYRGIVKNTLKQIDLFDKFLCSEEVWHHRAIVNICSCFNYQSLPTLMDILYSFLENKREKKVSVTTIIALKDIARILNSITQTQSFAKLVKYLSIFSQFLRQASDLIQKSYGILASERDVKIKDPFHLYCIFHSYANNAAALNNIAKTLFLTKNSQTRQKSIKITNALFLRNGNVWQEDARVNSINSLRECLDKITQMQQVADVTVERLKDEKAKEYWRGEYANILSVKLKHLCYRGISSILKVDPIPTLFSNSTFDYQTFFISSELQGYRMLDGVLCHHFEHLFTEFISTIYTTTDDDISEVYINAIYDNLLPSSTAFAPHYCTNEDRLEWMLTLKGQELFEGAPSFLNEDDIIHTVIQKNIFSILLLMLYLLNHPYDSVHSKAGEVVWALVHNNFCVDEVEKTINPTQKERVMAELEILDVSLRTNSTTLEYALRVSDAVSTLVSFWSNRLFLEAFKYLPTVAVTQRKSFLVNILKPWGKYLEVCPIPPPMDINEVIHVIIKFSLEIQRSIGVTKDLQFIWQEVCQQGGILMNPLAEQSNQIMGLDYSIDLKYPRNLVMIIDYIKALLSNAYDIEKDKKTKYDIETVCRGTALALFSVQPKLTLQLLLGNITSCDDNYGDAIMCLLHDIVCHNEHKTVVLEQAHIILVYALIRMDGMNEYAHNLFTSMLLSLMSHTSSQLLTRKYWLLLIKLLKDKVIVINWVDCLIDHQSSKLSQLDVESLVPFTTVQGSISAGYLIKILVDCIESSVGSSLVDHFAQHALEMATRETKNVAFIHNYLSIFYFSLHQTKSVSLTSSVLYRVLHCAYVFTESSDTNSTQASLSLANRVSNISNSEVLTDSKILALDVLHLIISRSSALDYKHVFWYLVSLLTATNANANNEYVAAIVDCLYVLKDNEACFLKYFLVDNEKVVKTELDRYIADRSWRGLIYILAEQIPNKVVQQKVLDLILIFMKANPSHMLDDVPDRKLFTILISLMPYFICELDSLVCQNLIKCMREELSSPLFDCFTKLETISPIDFSNKVCSELVKFFVNVEYAIHAADVLTNMYLTSTSRLRDSILLLVSSLVRYSPKEANAFALLYKLAITSDTSVASSFLSEVLNPAVKDFKQLLKYNSEDVQRLNDICKYTPKAIVDGTQQKVLCNRLKILVEESYGLSNKNDRPKVLSIKPTSARKVSNPAVSVATTSSAYVPNTLPIQTPRLISPSINPPSNVSDNSHNPTIPTNIPVIIPEHHNVPPPVDSHISIPLPDIVPEKIYSISMLSNPPPQPSSSSSPSLDKTNRIPDLANLLYNESYAMYFKNFALTKSDNTEALDFCVSALKYEKATDSIQRAVFAKRIVQQYVNQENSNVLNDNQKQAVLSKYRENVINPSTDLFSEIVTTVQAQLLDLYQQFLESSHCSELSNKIKNNLI</sequence>
<name>D2VDF9_NAEGR</name>